<evidence type="ECO:0000256" key="5">
    <source>
        <dbReference type="ARBA" id="ARBA00049360"/>
    </source>
</evidence>
<dbReference type="GO" id="GO:0005524">
    <property type="term" value="F:ATP binding"/>
    <property type="evidence" value="ECO:0007669"/>
    <property type="project" value="InterPro"/>
</dbReference>
<sequence length="511" mass="58678">MSGLIARICGSKKGGEEKEKRGRRRRRRKEEDWRGHIQRGRRRRRRGGGGRRRKEEGGRRKEEEEAAATIGAGRRATGDGLGDLLLFPLHLCITFVIDEFDGLNRNHIFRATKIYLGTIITPSTKRFRVTKLEKETKINRSMDETKLNWQFISKQIPAKYAPDPHDHHSSRRRTELRFFDLRFHKKHTSKVIDEYLPYVLEKSKIAKDQKKTLKLFTLNRDDGGRTPWQSANLDHPANFDTLAMDLDEKRTLMEDLKRFVKRKEFYRRVGKAWKRGYLLFGPPGTGKSSLIAAMANYLNFDVYDLELTALRSNSELRNLLVTTANQSILVVEDIDCSIELQDRTTVAAIAAAARGRDPFGYNQGSSATLSGLLNFIDGLWSSCGDEQIIVFRTNHKDKLDLALLRPGHMDVHIHMSYCTPYGFKMLASNYLGITEHPLFLEAEVLIEMKKVTPAEIGEQLMKSDEPERALRGLIRFLEEKKDKENEEIKTPEVEQKAFGSKVMLEVSKIVS</sequence>
<dbReference type="Gene3D" id="6.10.280.40">
    <property type="match status" value="1"/>
</dbReference>
<evidence type="ECO:0000256" key="2">
    <source>
        <dbReference type="ARBA" id="ARBA00007448"/>
    </source>
</evidence>
<dbReference type="CDD" id="cd19510">
    <property type="entry name" value="RecA-like_BCS1"/>
    <property type="match status" value="1"/>
</dbReference>
<dbReference type="InterPro" id="IPR058017">
    <property type="entry name" value="At3g28540-like_C"/>
</dbReference>
<evidence type="ECO:0000256" key="4">
    <source>
        <dbReference type="ARBA" id="ARBA00022842"/>
    </source>
</evidence>
<gene>
    <name evidence="8" type="ORF">HYC85_027790</name>
</gene>
<dbReference type="InterPro" id="IPR050747">
    <property type="entry name" value="Mitochondrial_chaperone_BCS1"/>
</dbReference>
<dbReference type="InterPro" id="IPR003959">
    <property type="entry name" value="ATPase_AAA_core"/>
</dbReference>
<dbReference type="Proteomes" id="UP000593564">
    <property type="component" value="Unassembled WGS sequence"/>
</dbReference>
<dbReference type="AlphaFoldDB" id="A0A7J7FTL0"/>
<comment type="similarity">
    <text evidence="2">Belongs to the AAA ATPase family. BCS1 subfamily.</text>
</comment>
<feature type="domain" description="AAA+ ATPase" evidence="7">
    <location>
        <begin position="273"/>
        <end position="419"/>
    </location>
</feature>
<evidence type="ECO:0000313" key="9">
    <source>
        <dbReference type="Proteomes" id="UP000593564"/>
    </source>
</evidence>
<dbReference type="PANTHER" id="PTHR23070">
    <property type="entry name" value="BCS1 AAA-TYPE ATPASE"/>
    <property type="match status" value="1"/>
</dbReference>
<dbReference type="Pfam" id="PF14363">
    <property type="entry name" value="AAA_assoc"/>
    <property type="match status" value="1"/>
</dbReference>
<evidence type="ECO:0000256" key="6">
    <source>
        <dbReference type="SAM" id="MobiDB-lite"/>
    </source>
</evidence>
<feature type="region of interest" description="Disordered" evidence="6">
    <location>
        <begin position="1"/>
        <end position="71"/>
    </location>
</feature>
<comment type="catalytic activity">
    <reaction evidence="5">
        <text>ATP + H2O = ADP + phosphate + H(+)</text>
        <dbReference type="Rhea" id="RHEA:13065"/>
        <dbReference type="ChEBI" id="CHEBI:15377"/>
        <dbReference type="ChEBI" id="CHEBI:15378"/>
        <dbReference type="ChEBI" id="CHEBI:30616"/>
        <dbReference type="ChEBI" id="CHEBI:43474"/>
        <dbReference type="ChEBI" id="CHEBI:456216"/>
    </reaction>
</comment>
<dbReference type="GO" id="GO:0006950">
    <property type="term" value="P:response to stress"/>
    <property type="evidence" value="ECO:0007669"/>
    <property type="project" value="UniProtKB-ARBA"/>
</dbReference>
<accession>A0A7J7FTL0</accession>
<reference evidence="9" key="1">
    <citation type="journal article" date="2020" name="Nat. Commun.">
        <title>Genome assembly of wild tea tree DASZ reveals pedigree and selection history of tea varieties.</title>
        <authorList>
            <person name="Zhang W."/>
            <person name="Zhang Y."/>
            <person name="Qiu H."/>
            <person name="Guo Y."/>
            <person name="Wan H."/>
            <person name="Zhang X."/>
            <person name="Scossa F."/>
            <person name="Alseekh S."/>
            <person name="Zhang Q."/>
            <person name="Wang P."/>
            <person name="Xu L."/>
            <person name="Schmidt M.H."/>
            <person name="Jia X."/>
            <person name="Li D."/>
            <person name="Zhu A."/>
            <person name="Guo F."/>
            <person name="Chen W."/>
            <person name="Ni D."/>
            <person name="Usadel B."/>
            <person name="Fernie A.R."/>
            <person name="Wen W."/>
        </authorList>
    </citation>
    <scope>NUCLEOTIDE SEQUENCE [LARGE SCALE GENOMIC DNA]</scope>
    <source>
        <strain evidence="9">cv. G240</strain>
    </source>
</reference>
<keyword evidence="3" id="KW-0378">Hydrolase</keyword>
<comment type="cofactor">
    <cofactor evidence="1">
        <name>Mg(2+)</name>
        <dbReference type="ChEBI" id="CHEBI:18420"/>
    </cofactor>
</comment>
<dbReference type="GO" id="GO:0016887">
    <property type="term" value="F:ATP hydrolysis activity"/>
    <property type="evidence" value="ECO:0007669"/>
    <property type="project" value="InterPro"/>
</dbReference>
<evidence type="ECO:0000259" key="7">
    <source>
        <dbReference type="SMART" id="SM00382"/>
    </source>
</evidence>
<evidence type="ECO:0000256" key="3">
    <source>
        <dbReference type="ARBA" id="ARBA00022801"/>
    </source>
</evidence>
<dbReference type="InterPro" id="IPR003593">
    <property type="entry name" value="AAA+_ATPase"/>
</dbReference>
<name>A0A7J7FTL0_CAMSI</name>
<keyword evidence="9" id="KW-1185">Reference proteome</keyword>
<reference evidence="8 9" key="2">
    <citation type="submission" date="2020-07" db="EMBL/GenBank/DDBJ databases">
        <title>Genome assembly of wild tea tree DASZ reveals pedigree and selection history of tea varieties.</title>
        <authorList>
            <person name="Zhang W."/>
        </authorList>
    </citation>
    <scope>NUCLEOTIDE SEQUENCE [LARGE SCALE GENOMIC DNA]</scope>
    <source>
        <strain evidence="9">cv. G240</strain>
        <tissue evidence="8">Leaf</tissue>
    </source>
</reference>
<evidence type="ECO:0000256" key="1">
    <source>
        <dbReference type="ARBA" id="ARBA00001946"/>
    </source>
</evidence>
<evidence type="ECO:0000313" key="8">
    <source>
        <dbReference type="EMBL" id="KAF5931619.1"/>
    </source>
</evidence>
<dbReference type="InterPro" id="IPR027417">
    <property type="entry name" value="P-loop_NTPase"/>
</dbReference>
<dbReference type="EMBL" id="JACBKZ010000014">
    <property type="protein sequence ID" value="KAF5931619.1"/>
    <property type="molecule type" value="Genomic_DNA"/>
</dbReference>
<dbReference type="SMART" id="SM00382">
    <property type="entry name" value="AAA"/>
    <property type="match status" value="1"/>
</dbReference>
<comment type="caution">
    <text evidence="8">The sequence shown here is derived from an EMBL/GenBank/DDBJ whole genome shotgun (WGS) entry which is preliminary data.</text>
</comment>
<dbReference type="InterPro" id="IPR025753">
    <property type="entry name" value="AAA_N_dom"/>
</dbReference>
<dbReference type="SUPFAM" id="SSF52540">
    <property type="entry name" value="P-loop containing nucleoside triphosphate hydrolases"/>
    <property type="match status" value="1"/>
</dbReference>
<proteinExistence type="inferred from homology"/>
<organism evidence="8 9">
    <name type="scientific">Camellia sinensis</name>
    <name type="common">Tea plant</name>
    <name type="synonym">Thea sinensis</name>
    <dbReference type="NCBI Taxonomy" id="4442"/>
    <lineage>
        <taxon>Eukaryota</taxon>
        <taxon>Viridiplantae</taxon>
        <taxon>Streptophyta</taxon>
        <taxon>Embryophyta</taxon>
        <taxon>Tracheophyta</taxon>
        <taxon>Spermatophyta</taxon>
        <taxon>Magnoliopsida</taxon>
        <taxon>eudicotyledons</taxon>
        <taxon>Gunneridae</taxon>
        <taxon>Pentapetalae</taxon>
        <taxon>asterids</taxon>
        <taxon>Ericales</taxon>
        <taxon>Theaceae</taxon>
        <taxon>Camellia</taxon>
    </lineage>
</organism>
<protein>
    <recommendedName>
        <fullName evidence="7">AAA+ ATPase domain-containing protein</fullName>
    </recommendedName>
</protein>
<keyword evidence="4" id="KW-0460">Magnesium</keyword>
<dbReference type="Gene3D" id="3.40.50.300">
    <property type="entry name" value="P-loop containing nucleotide triphosphate hydrolases"/>
    <property type="match status" value="1"/>
</dbReference>
<feature type="compositionally biased region" description="Basic residues" evidence="6">
    <location>
        <begin position="36"/>
        <end position="52"/>
    </location>
</feature>
<dbReference type="Pfam" id="PF00004">
    <property type="entry name" value="AAA"/>
    <property type="match status" value="1"/>
</dbReference>
<feature type="compositionally biased region" description="Basic and acidic residues" evidence="6">
    <location>
        <begin position="53"/>
        <end position="63"/>
    </location>
</feature>
<dbReference type="Pfam" id="PF25568">
    <property type="entry name" value="AAA_lid_At3g28540"/>
    <property type="match status" value="1"/>
</dbReference>